<dbReference type="PROSITE" id="PS01148">
    <property type="entry name" value="UPF0033"/>
    <property type="match status" value="1"/>
</dbReference>
<keyword evidence="3" id="KW-1185">Reference proteome</keyword>
<accession>A0ABS5PKE3</accession>
<reference evidence="2 3" key="1">
    <citation type="submission" date="2021-05" db="EMBL/GenBank/DDBJ databases">
        <title>Fusibacter ferrireducens sp. nov., an anaerobic, sulfur- and Fe-reducing bacterium isolated from the mangrove sediment.</title>
        <authorList>
            <person name="Qiu D."/>
        </authorList>
    </citation>
    <scope>NUCLEOTIDE SEQUENCE [LARGE SCALE GENOMIC DNA]</scope>
    <source>
        <strain evidence="2 3">DSM 12116</strain>
    </source>
</reference>
<evidence type="ECO:0000259" key="1">
    <source>
        <dbReference type="PROSITE" id="PS01148"/>
    </source>
</evidence>
<feature type="domain" description="UPF0033" evidence="1">
    <location>
        <begin position="4"/>
        <end position="28"/>
    </location>
</feature>
<name>A0ABS5PKE3_9FIRM</name>
<dbReference type="CDD" id="cd00291">
    <property type="entry name" value="SirA_YedF_YeeD"/>
    <property type="match status" value="1"/>
</dbReference>
<evidence type="ECO:0000313" key="2">
    <source>
        <dbReference type="EMBL" id="MBS7525568.1"/>
    </source>
</evidence>
<dbReference type="InterPro" id="IPR036868">
    <property type="entry name" value="TusA-like_sf"/>
</dbReference>
<organism evidence="2 3">
    <name type="scientific">Fusibacter paucivorans</name>
    <dbReference type="NCBI Taxonomy" id="76009"/>
    <lineage>
        <taxon>Bacteria</taxon>
        <taxon>Bacillati</taxon>
        <taxon>Bacillota</taxon>
        <taxon>Clostridia</taxon>
        <taxon>Eubacteriales</taxon>
        <taxon>Eubacteriales Family XII. Incertae Sedis</taxon>
        <taxon>Fusibacter</taxon>
    </lineage>
</organism>
<dbReference type="RefSeq" id="WP_213235355.1">
    <property type="nucleotide sequence ID" value="NZ_JAHBCL010000003.1"/>
</dbReference>
<dbReference type="SUPFAM" id="SSF64307">
    <property type="entry name" value="SirA-like"/>
    <property type="match status" value="1"/>
</dbReference>
<comment type="caution">
    <text evidence="2">The sequence shown here is derived from an EMBL/GenBank/DDBJ whole genome shotgun (WGS) entry which is preliminary data.</text>
</comment>
<gene>
    <name evidence="2" type="ORF">KHM83_02615</name>
</gene>
<evidence type="ECO:0000313" key="3">
    <source>
        <dbReference type="Proteomes" id="UP000746471"/>
    </source>
</evidence>
<proteinExistence type="predicted"/>
<dbReference type="Gene3D" id="3.30.110.40">
    <property type="entry name" value="TusA-like domain"/>
    <property type="match status" value="1"/>
</dbReference>
<dbReference type="Pfam" id="PF01206">
    <property type="entry name" value="TusA"/>
    <property type="match status" value="1"/>
</dbReference>
<dbReference type="InterPro" id="IPR001455">
    <property type="entry name" value="TusA-like"/>
</dbReference>
<dbReference type="Proteomes" id="UP000746471">
    <property type="component" value="Unassembled WGS sequence"/>
</dbReference>
<protein>
    <submittedName>
        <fullName evidence="2">Sulfurtransferase TusA family protein</fullName>
    </submittedName>
</protein>
<dbReference type="EMBL" id="JAHBCL010000003">
    <property type="protein sequence ID" value="MBS7525568.1"/>
    <property type="molecule type" value="Genomic_DNA"/>
</dbReference>
<sequence>MHKIDCFGDICPVPVLKMQHEIELLKPGETFQLIVDHSCVIASVEQHLANTTLAYTIDEVMNGVWEITITRPKTV</sequence>